<organism evidence="2 3">
    <name type="scientific">Giardia duodenalis assemblage B</name>
    <dbReference type="NCBI Taxonomy" id="1394984"/>
    <lineage>
        <taxon>Eukaryota</taxon>
        <taxon>Metamonada</taxon>
        <taxon>Diplomonadida</taxon>
        <taxon>Hexamitidae</taxon>
        <taxon>Giardiinae</taxon>
        <taxon>Giardia</taxon>
    </lineage>
</organism>
<dbReference type="AlphaFoldDB" id="A0A132NTU9"/>
<evidence type="ECO:0000256" key="1">
    <source>
        <dbReference type="SAM" id="MobiDB-lite"/>
    </source>
</evidence>
<evidence type="ECO:0000313" key="2">
    <source>
        <dbReference type="EMBL" id="KWX13504.1"/>
    </source>
</evidence>
<protein>
    <submittedName>
        <fullName evidence="2">Uncharacterized protein</fullName>
    </submittedName>
</protein>
<feature type="compositionally biased region" description="Polar residues" evidence="1">
    <location>
        <begin position="811"/>
        <end position="828"/>
    </location>
</feature>
<sequence length="1104" mass="123605">MASFVENIVGLIVGLERGVLPKLETLEGLLDNAADARSEDTTKMGPDLWSLCTKLDKELGSRLADTEDFNQIYCTLHLLTFRLYQAESETMDIQSGLTLFLVALKSLGQLIKHHWTRPSTAFGNKVWSPKTYDELLTCLSTVFKVVLQQSFLFKSGSPELLQHIFTYHIVELKLLFVQVYESEDSATLLDRLAYAASFYRKSDQQDAIINLVLEGVAIRPYRQSLYKTNSSLVDRIFRILKQMFELKAASKQSLANLLRTFADASILTALMKTPISVGYSIEFCIAKSQELYPWPLADAILRIKRMVHTLITTKPTPTSTDSCQQIDSIIQDALDACSRSQDVADIMFAGLSNVLSFLAETGFLSSAVRTAKSIIDRSLTGLLMFRAEIATKNRSLFRLTQPKDNASATEALRNNQLYVTKIVCVISDIVILTERTVDWKEVVSVLPVLGGIIKNYVDDSDTAEYKEMTTMLQDRLFYLLTALLSRGDVPCLKLLEFVHSIESSPRSIILVVQYALTEIETLCNRIKLPLQGSSSSFSTSSQDAGEAIKAKEVLATLFGQSASLLRDVQHCFNDKSIPSSSLTEEYGVTRYEFYYLFVSILLYGQDVDSAIQLTKHVTSLLEVDEDLQIPDFEVLAAMVGLFFARQHTVGVPLANSSMAATSILAAMLLMLARKYLSICPLHNKYLKLLIEYSAELVHELIQTGALSPEVSCKMFAQAREIIELYTDKVGVGRLMPHELEILQRALYKLFIAGQSSFINKDRRGDSPVSLYDIIVLYRILLDFTTAIEEREPPIKRSFFATHGEDPRDPTDSLQLSTPSQRQSSQGTSFVAPSFTETNINLNVGSVLYKADFTLYKGSTIKQNIFLGLVCQYVLSWTVVVDEQLDMMVSLLSTLGNYLSVMSEAVDSRWEPLQTKVVRCGTQSLLLIPISYILKLSYQLTNNTDATVSQTFVADVPLVHIMFHYAVLLVLATAKMSLVRREKYNTVFTATLADIEGTENWKLLARLIDHTLRLTIEIDCGSVTALLLEKYKLLDPVSCAYTYIMTSSRIEADVLVTLLNTLAEAGERDPNLLTNEKVQQIITQLDKGPVQNAALNQLLMRLKRE</sequence>
<dbReference type="EMBL" id="JXTI01000067">
    <property type="protein sequence ID" value="KWX13504.1"/>
    <property type="molecule type" value="Genomic_DNA"/>
</dbReference>
<accession>A0A132NTU9</accession>
<proteinExistence type="predicted"/>
<gene>
    <name evidence="2" type="ORF">QR46_2521</name>
</gene>
<dbReference type="OrthoDB" id="10256001at2759"/>
<name>A0A132NTU9_GIAIN</name>
<dbReference type="Proteomes" id="UP000070089">
    <property type="component" value="Unassembled WGS sequence"/>
</dbReference>
<dbReference type="VEuPathDB" id="GiardiaDB:QR46_2521"/>
<reference evidence="2 3" key="1">
    <citation type="journal article" date="2015" name="Mol. Biochem. Parasitol.">
        <title>Identification of polymorphic genes for use in assemblage B genotyping assays through comparative genomics of multiple assemblage B Giardia duodenalis isolates.</title>
        <authorList>
            <person name="Wielinga C."/>
            <person name="Thompson R.C."/>
            <person name="Monis P."/>
            <person name="Ryan U."/>
        </authorList>
    </citation>
    <scope>NUCLEOTIDE SEQUENCE [LARGE SCALE GENOMIC DNA]</scope>
    <source>
        <strain evidence="2 3">BAH15c1</strain>
    </source>
</reference>
<feature type="region of interest" description="Disordered" evidence="1">
    <location>
        <begin position="799"/>
        <end position="828"/>
    </location>
</feature>
<comment type="caution">
    <text evidence="2">The sequence shown here is derived from an EMBL/GenBank/DDBJ whole genome shotgun (WGS) entry which is preliminary data.</text>
</comment>
<evidence type="ECO:0000313" key="3">
    <source>
        <dbReference type="Proteomes" id="UP000070089"/>
    </source>
</evidence>